<reference evidence="2" key="1">
    <citation type="submission" date="2014-09" db="EMBL/GenBank/DDBJ databases">
        <authorList>
            <person name="Mudge J."/>
            <person name="Ramaraj T."/>
            <person name="Lindquist I.E."/>
            <person name="Bharti A.K."/>
            <person name="Sundararajan A."/>
            <person name="Cameron C.T."/>
            <person name="Woodward J.E."/>
            <person name="May G.D."/>
            <person name="Brubaker C."/>
            <person name="Broadhvest J."/>
            <person name="Wilkins T.A."/>
        </authorList>
    </citation>
    <scope>NUCLEOTIDE SEQUENCE</scope>
    <source>
        <strain evidence="2">cv. AKA8401</strain>
    </source>
</reference>
<gene>
    <name evidence="1" type="ORF">F383_34883</name>
</gene>
<proteinExistence type="predicted"/>
<name>A0A0B0N9Q2_GOSAR</name>
<protein>
    <submittedName>
        <fullName evidence="1">Uncharacterized protein</fullName>
    </submittedName>
</protein>
<evidence type="ECO:0000313" key="2">
    <source>
        <dbReference type="Proteomes" id="UP000032142"/>
    </source>
</evidence>
<dbReference type="Proteomes" id="UP000032142">
    <property type="component" value="Unassembled WGS sequence"/>
</dbReference>
<keyword evidence="2" id="KW-1185">Reference proteome</keyword>
<dbReference type="AlphaFoldDB" id="A0A0B0N9Q2"/>
<evidence type="ECO:0000313" key="1">
    <source>
        <dbReference type="EMBL" id="KHG07786.1"/>
    </source>
</evidence>
<accession>A0A0B0N9Q2</accession>
<sequence>MVNVGRGSCYKRGGVQQLFSFLLKS</sequence>
<dbReference type="EMBL" id="JRRC01481899">
    <property type="protein sequence ID" value="KHG07786.1"/>
    <property type="molecule type" value="Genomic_DNA"/>
</dbReference>
<comment type="caution">
    <text evidence="1">The sequence shown here is derived from an EMBL/GenBank/DDBJ whole genome shotgun (WGS) entry which is preliminary data.</text>
</comment>
<organism evidence="1 2">
    <name type="scientific">Gossypium arboreum</name>
    <name type="common">Tree cotton</name>
    <name type="synonym">Gossypium nanking</name>
    <dbReference type="NCBI Taxonomy" id="29729"/>
    <lineage>
        <taxon>Eukaryota</taxon>
        <taxon>Viridiplantae</taxon>
        <taxon>Streptophyta</taxon>
        <taxon>Embryophyta</taxon>
        <taxon>Tracheophyta</taxon>
        <taxon>Spermatophyta</taxon>
        <taxon>Magnoliopsida</taxon>
        <taxon>eudicotyledons</taxon>
        <taxon>Gunneridae</taxon>
        <taxon>Pentapetalae</taxon>
        <taxon>rosids</taxon>
        <taxon>malvids</taxon>
        <taxon>Malvales</taxon>
        <taxon>Malvaceae</taxon>
        <taxon>Malvoideae</taxon>
        <taxon>Gossypium</taxon>
    </lineage>
</organism>